<dbReference type="SUPFAM" id="SSF53300">
    <property type="entry name" value="vWA-like"/>
    <property type="match status" value="1"/>
</dbReference>
<keyword evidence="1" id="KW-1133">Transmembrane helix</keyword>
<dbReference type="EMBL" id="ABOX02000001">
    <property type="protein sequence ID" value="EEF63264.1"/>
    <property type="molecule type" value="Genomic_DNA"/>
</dbReference>
<accession>B9X9M0</accession>
<gene>
    <name evidence="4" type="ORF">Cflav_PD5899</name>
</gene>
<feature type="domain" description="VWFA" evidence="3">
    <location>
        <begin position="94"/>
        <end position="199"/>
    </location>
</feature>
<organism evidence="4 5">
    <name type="scientific">Pedosphaera parvula (strain Ellin514)</name>
    <dbReference type="NCBI Taxonomy" id="320771"/>
    <lineage>
        <taxon>Bacteria</taxon>
        <taxon>Pseudomonadati</taxon>
        <taxon>Verrucomicrobiota</taxon>
        <taxon>Pedosphaerae</taxon>
        <taxon>Pedosphaerales</taxon>
        <taxon>Pedosphaeraceae</taxon>
        <taxon>Pedosphaera</taxon>
    </lineage>
</organism>
<evidence type="ECO:0000259" key="3">
    <source>
        <dbReference type="Pfam" id="PF13519"/>
    </source>
</evidence>
<dbReference type="InterPro" id="IPR036465">
    <property type="entry name" value="vWFA_dom_sf"/>
</dbReference>
<dbReference type="PANTHER" id="PTHR37464:SF1">
    <property type="entry name" value="BLL2463 PROTEIN"/>
    <property type="match status" value="1"/>
</dbReference>
<name>B9X9M0_PEDPL</name>
<dbReference type="STRING" id="320771.Cflav_PD5899"/>
<feature type="transmembrane region" description="Helical" evidence="1">
    <location>
        <begin position="57"/>
        <end position="75"/>
    </location>
</feature>
<dbReference type="OrthoDB" id="200205at2"/>
<feature type="domain" description="Aerotolerance regulator N-terminal" evidence="2">
    <location>
        <begin position="1"/>
        <end position="77"/>
    </location>
</feature>
<keyword evidence="5" id="KW-1185">Reference proteome</keyword>
<keyword evidence="1" id="KW-0812">Transmembrane</keyword>
<feature type="transmembrane region" description="Helical" evidence="1">
    <location>
        <begin position="6"/>
        <end position="25"/>
    </location>
</feature>
<evidence type="ECO:0000259" key="2">
    <source>
        <dbReference type="Pfam" id="PF07584"/>
    </source>
</evidence>
<dbReference type="NCBIfam" id="TIGR02226">
    <property type="entry name" value="two_anch"/>
    <property type="match status" value="1"/>
</dbReference>
<evidence type="ECO:0000313" key="5">
    <source>
        <dbReference type="Proteomes" id="UP000003688"/>
    </source>
</evidence>
<dbReference type="AlphaFoldDB" id="B9X9M0"/>
<reference evidence="4 5" key="1">
    <citation type="journal article" date="2011" name="J. Bacteriol.">
        <title>Genome sequence of 'Pedosphaera parvula' Ellin514, an aerobic Verrucomicrobial isolate from pasture soil.</title>
        <authorList>
            <person name="Kant R."/>
            <person name="van Passel M.W."/>
            <person name="Sangwan P."/>
            <person name="Palva A."/>
            <person name="Lucas S."/>
            <person name="Copeland A."/>
            <person name="Lapidus A."/>
            <person name="Glavina Del Rio T."/>
            <person name="Dalin E."/>
            <person name="Tice H."/>
            <person name="Bruce D."/>
            <person name="Goodwin L."/>
            <person name="Pitluck S."/>
            <person name="Chertkov O."/>
            <person name="Larimer F.W."/>
            <person name="Land M.L."/>
            <person name="Hauser L."/>
            <person name="Brettin T.S."/>
            <person name="Detter J.C."/>
            <person name="Han S."/>
            <person name="de Vos W.M."/>
            <person name="Janssen P.H."/>
            <person name="Smidt H."/>
        </authorList>
    </citation>
    <scope>NUCLEOTIDE SEQUENCE [LARGE SCALE GENOMIC DNA]</scope>
    <source>
        <strain evidence="4 5">Ellin514</strain>
    </source>
</reference>
<proteinExistence type="predicted"/>
<evidence type="ECO:0000313" key="4">
    <source>
        <dbReference type="EMBL" id="EEF63264.1"/>
    </source>
</evidence>
<dbReference type="RefSeq" id="WP_007412571.1">
    <property type="nucleotide sequence ID" value="NZ_ABOX02000001.1"/>
</dbReference>
<dbReference type="InterPro" id="IPR002035">
    <property type="entry name" value="VWF_A"/>
</dbReference>
<dbReference type="Pfam" id="PF07584">
    <property type="entry name" value="BatA"/>
    <property type="match status" value="1"/>
</dbReference>
<dbReference type="PANTHER" id="PTHR37464">
    <property type="entry name" value="BLL2463 PROTEIN"/>
    <property type="match status" value="1"/>
</dbReference>
<dbReference type="InterPro" id="IPR029062">
    <property type="entry name" value="Class_I_gatase-like"/>
</dbReference>
<dbReference type="InterPro" id="IPR024163">
    <property type="entry name" value="Aerotolerance_reg_N"/>
</dbReference>
<feature type="transmembrane region" description="Helical" evidence="1">
    <location>
        <begin position="669"/>
        <end position="688"/>
    </location>
</feature>
<dbReference type="Pfam" id="PF13519">
    <property type="entry name" value="VWA_2"/>
    <property type="match status" value="1"/>
</dbReference>
<evidence type="ECO:0000256" key="1">
    <source>
        <dbReference type="SAM" id="Phobius"/>
    </source>
</evidence>
<dbReference type="Gene3D" id="3.40.50.410">
    <property type="entry name" value="von Willebrand factor, type A domain"/>
    <property type="match status" value="1"/>
</dbReference>
<sequence>MSFLNASLLYGLIPLVTLPVIIHLLNRKFPKLFSFSSIRNIKETVARRSSLFKWRHWILAMLRTAFLILLLLAFLKPALPKFGSSTKTDGSRQVLLLIDHSLSMEYKGDGVSCRQRAIVEADKLLNTLGPEDLVNVMLVGQNPSTCFVEFSRNHADAKRFIDNLRPGFTRGNFNQANGAAARLVSQKGNRPEIYYISDFQRKNWANVDFTPLPATARLFFVDVSSKTKDNHAILGATINQAEVLAGDTVMLEISVGNYSEKPLQDRLKVFVDDKNSFEKEVFVSPWSVGKVTLPVAPGAPGLHQCEVRLPADGLEQDDRFFVTIPVLEKEEVLIVSDDPNPEKDAVYFVKTALNPYENLKGSLLPRNIKSGEITESQLVSAKKIFLTRTGALTDNACKALAKFLFNGGGVVYFLDGKSDAENLQRLEKVIGPGTMPLKLGEKRTVENVGTGAQQIIKGDFKSKYLKLFRGSTRQDLGLLEFYDFYNASSSGAGNILLSYADETPAMASMTHGLGTMLLVNFSVGEFSSNLARQKIFPAWIQEMVKTISSEEPPPVSYVVGDNVQTEVWRNDLKENNLRAPSGNPVEIKRELAGERYAISFAPQELGFYTLKQGKTVAAFAVNASPDESDLRQVDKQLLPDSVREGQQAHFVAGQADYEDLVKGRPVFQYFVYAGLLFLLLEMAFQLWMRRLAT</sequence>
<dbReference type="Proteomes" id="UP000003688">
    <property type="component" value="Unassembled WGS sequence"/>
</dbReference>
<comment type="caution">
    <text evidence="4">The sequence shown here is derived from an EMBL/GenBank/DDBJ whole genome shotgun (WGS) entry which is preliminary data.</text>
</comment>
<keyword evidence="1" id="KW-0472">Membrane</keyword>
<protein>
    <submittedName>
        <fullName evidence="4">Conserved hypothetical membrane protein</fullName>
    </submittedName>
</protein>
<dbReference type="SUPFAM" id="SSF52317">
    <property type="entry name" value="Class I glutamine amidotransferase-like"/>
    <property type="match status" value="1"/>
</dbReference>
<dbReference type="InterPro" id="IPR011933">
    <property type="entry name" value="Double_TM_dom"/>
</dbReference>